<evidence type="ECO:0000256" key="6">
    <source>
        <dbReference type="ARBA" id="ARBA00022989"/>
    </source>
</evidence>
<dbReference type="EMBL" id="LCNT01000005">
    <property type="protein sequence ID" value="KKU60988.1"/>
    <property type="molecule type" value="Genomic_DNA"/>
</dbReference>
<gene>
    <name evidence="10" type="ORF">UX85_C0005G0026</name>
</gene>
<dbReference type="GO" id="GO:0016763">
    <property type="term" value="F:pentosyltransferase activity"/>
    <property type="evidence" value="ECO:0007669"/>
    <property type="project" value="TreeGrafter"/>
</dbReference>
<evidence type="ECO:0000256" key="5">
    <source>
        <dbReference type="ARBA" id="ARBA00022692"/>
    </source>
</evidence>
<dbReference type="Proteomes" id="UP000033860">
    <property type="component" value="Unassembled WGS sequence"/>
</dbReference>
<feature type="transmembrane region" description="Helical" evidence="8">
    <location>
        <begin position="175"/>
        <end position="191"/>
    </location>
</feature>
<feature type="transmembrane region" description="Helical" evidence="8">
    <location>
        <begin position="87"/>
        <end position="108"/>
    </location>
</feature>
<accession>A0A0G1U3S3</accession>
<dbReference type="GO" id="GO:0010041">
    <property type="term" value="P:response to iron(III) ion"/>
    <property type="evidence" value="ECO:0007669"/>
    <property type="project" value="TreeGrafter"/>
</dbReference>
<feature type="transmembrane region" description="Helical" evidence="8">
    <location>
        <begin position="369"/>
        <end position="388"/>
    </location>
</feature>
<proteinExistence type="predicted"/>
<keyword evidence="7 8" id="KW-0472">Membrane</keyword>
<dbReference type="AlphaFoldDB" id="A0A0G1U3S3"/>
<dbReference type="GO" id="GO:0005886">
    <property type="term" value="C:plasma membrane"/>
    <property type="evidence" value="ECO:0007669"/>
    <property type="project" value="UniProtKB-SubCell"/>
</dbReference>
<feature type="transmembrane region" description="Helical" evidence="8">
    <location>
        <begin position="314"/>
        <end position="336"/>
    </location>
</feature>
<keyword evidence="2" id="KW-1003">Cell membrane</keyword>
<protein>
    <recommendedName>
        <fullName evidence="9">Glycosyltransferase RgtA/B/C/D-like domain-containing protein</fullName>
    </recommendedName>
</protein>
<evidence type="ECO:0000256" key="1">
    <source>
        <dbReference type="ARBA" id="ARBA00004651"/>
    </source>
</evidence>
<dbReference type="InterPro" id="IPR038731">
    <property type="entry name" value="RgtA/B/C-like"/>
</dbReference>
<feature type="transmembrane region" description="Helical" evidence="8">
    <location>
        <begin position="219"/>
        <end position="236"/>
    </location>
</feature>
<evidence type="ECO:0000256" key="8">
    <source>
        <dbReference type="SAM" id="Phobius"/>
    </source>
</evidence>
<reference evidence="10 11" key="1">
    <citation type="journal article" date="2015" name="Nature">
        <title>rRNA introns, odd ribosomes, and small enigmatic genomes across a large radiation of phyla.</title>
        <authorList>
            <person name="Brown C.T."/>
            <person name="Hug L.A."/>
            <person name="Thomas B.C."/>
            <person name="Sharon I."/>
            <person name="Castelle C.J."/>
            <person name="Singh A."/>
            <person name="Wilkins M.J."/>
            <person name="Williams K.H."/>
            <person name="Banfield J.F."/>
        </authorList>
    </citation>
    <scope>NUCLEOTIDE SEQUENCE [LARGE SCALE GENOMIC DNA]</scope>
</reference>
<comment type="caution">
    <text evidence="10">The sequence shown here is derived from an EMBL/GenBank/DDBJ whole genome shotgun (WGS) entry which is preliminary data.</text>
</comment>
<feature type="domain" description="Glycosyltransferase RgtA/B/C/D-like" evidence="9">
    <location>
        <begin position="67"/>
        <end position="234"/>
    </location>
</feature>
<evidence type="ECO:0000313" key="10">
    <source>
        <dbReference type="EMBL" id="KKU60988.1"/>
    </source>
</evidence>
<keyword evidence="5 8" id="KW-0812">Transmembrane</keyword>
<name>A0A0G1U3S3_9BACT</name>
<sequence>MKKYFWLALVVFLAAGLRFYHLGLNPPSIYWEEAAIGYDAYSILKTGKDFHGNRLPLVAFESFGDYKPSLYFYTTVPSVALFGLNAFAVRAPSALFGTLTVLLIYFLVQELFHSRSGVAPLATRNPKLVALLASLLLATSPWHLQLSRAGFEANLGLFLVVLGAWLFLKGTSHARYLWLAVLTWGLSFYAYHADRVFIPLLGLVWGLWFFTSLVKKPKAVLAAAGLFILIVLPVSLRLNSPQVKLRFQQTSAFASLAPIIKSNQLIAEDGGGLVARLVHHRFWHYGQIFLKNYSDHYSGEFLFLSGDTNPRHSIQLVGGLYLIQLPLILLGAAWLFRRERSAFWLLTLWLILAPVPAGLTLATPHALRSLPLLIPLQIFSAYGVVSLFKNRRWLASLATLFLILEFGRYLYLCHTVYPRLYSDQWQYGYRQAVEFVSSRQVDYDHIYFTRELGRPSIYYWFYTKTDPQLVQAENDQAAKDQGEFLNFGKIVFGPPPENPPTGSLIVVGGKDSAPASATLLTTIFDLDSKPVFAIYEI</sequence>
<feature type="transmembrane region" description="Helical" evidence="8">
    <location>
        <begin position="343"/>
        <end position="363"/>
    </location>
</feature>
<dbReference type="PANTHER" id="PTHR33908">
    <property type="entry name" value="MANNOSYLTRANSFERASE YKCB-RELATED"/>
    <property type="match status" value="1"/>
</dbReference>
<organism evidence="10 11">
    <name type="scientific">Candidatus Beckwithbacteria bacterium GW2011_GWB1_47_15</name>
    <dbReference type="NCBI Taxonomy" id="1618371"/>
    <lineage>
        <taxon>Bacteria</taxon>
        <taxon>Candidatus Beckwithiibacteriota</taxon>
    </lineage>
</organism>
<evidence type="ECO:0000256" key="4">
    <source>
        <dbReference type="ARBA" id="ARBA00022679"/>
    </source>
</evidence>
<feature type="transmembrane region" description="Helical" evidence="8">
    <location>
        <begin position="128"/>
        <end position="144"/>
    </location>
</feature>
<evidence type="ECO:0000313" key="11">
    <source>
        <dbReference type="Proteomes" id="UP000033860"/>
    </source>
</evidence>
<evidence type="ECO:0000259" key="9">
    <source>
        <dbReference type="Pfam" id="PF13231"/>
    </source>
</evidence>
<dbReference type="Pfam" id="PF13231">
    <property type="entry name" value="PMT_2"/>
    <property type="match status" value="1"/>
</dbReference>
<evidence type="ECO:0000256" key="7">
    <source>
        <dbReference type="ARBA" id="ARBA00023136"/>
    </source>
</evidence>
<feature type="transmembrane region" description="Helical" evidence="8">
    <location>
        <begin position="393"/>
        <end position="411"/>
    </location>
</feature>
<keyword evidence="6 8" id="KW-1133">Transmembrane helix</keyword>
<comment type="subcellular location">
    <subcellularLocation>
        <location evidence="1">Cell membrane</location>
        <topology evidence="1">Multi-pass membrane protein</topology>
    </subcellularLocation>
</comment>
<dbReference type="InterPro" id="IPR050297">
    <property type="entry name" value="LipidA_mod_glycosyltrf_83"/>
</dbReference>
<dbReference type="PANTHER" id="PTHR33908:SF3">
    <property type="entry name" value="UNDECAPRENYL PHOSPHATE-ALPHA-4-AMINO-4-DEOXY-L-ARABINOSE ARABINOSYL TRANSFERASE"/>
    <property type="match status" value="1"/>
</dbReference>
<evidence type="ECO:0000256" key="2">
    <source>
        <dbReference type="ARBA" id="ARBA00022475"/>
    </source>
</evidence>
<dbReference type="GO" id="GO:0009103">
    <property type="term" value="P:lipopolysaccharide biosynthetic process"/>
    <property type="evidence" value="ECO:0007669"/>
    <property type="project" value="UniProtKB-ARBA"/>
</dbReference>
<feature type="transmembrane region" description="Helical" evidence="8">
    <location>
        <begin position="150"/>
        <end position="168"/>
    </location>
</feature>
<keyword evidence="3" id="KW-0328">Glycosyltransferase</keyword>
<feature type="transmembrane region" description="Helical" evidence="8">
    <location>
        <begin position="197"/>
        <end position="214"/>
    </location>
</feature>
<evidence type="ECO:0000256" key="3">
    <source>
        <dbReference type="ARBA" id="ARBA00022676"/>
    </source>
</evidence>
<keyword evidence="4" id="KW-0808">Transferase</keyword>